<keyword evidence="6 10" id="KW-0274">FAD</keyword>
<reference evidence="12" key="2">
    <citation type="submission" date="2021-04" db="EMBL/GenBank/DDBJ databases">
        <authorList>
            <person name="Gilroy R."/>
        </authorList>
    </citation>
    <scope>NUCLEOTIDE SEQUENCE</scope>
    <source>
        <strain evidence="12">ChiGjej3B3-11674</strain>
    </source>
</reference>
<dbReference type="Gene3D" id="3.10.520.10">
    <property type="entry name" value="ApbE-like domains"/>
    <property type="match status" value="1"/>
</dbReference>
<dbReference type="PANTHER" id="PTHR30040:SF2">
    <property type="entry name" value="FAD:PROTEIN FMN TRANSFERASE"/>
    <property type="match status" value="1"/>
</dbReference>
<sequence length="375" mass="40940">MQVYVTVRYLYCAGKPAIIRSGFQPVSRVYGKEYTVPRIKHRITAGVRLTSFFLIFAYIVSSCAGCSSPLESESLQMTGTYFDTVVQVEAWGADREVLDHCEELCAYYENLLSPSIEKSEIYKINRSHGLPVTVSDETAGLLRLGIHYGELSGGKFDITIASASELWDFTGNSSGTVPDPPALEEAVRHIDYRCIKIEGNTVTLTDPEAKIDLGGIAKGYIADRLKEYLTSAGVSHALINLGGNVLTLGGRYDGSDFRIGIQKPFSEDGTVLGTVSVSDSSVVSSGDYERYFEKDGTVYHHILDPDTGYPVQNDLDQVTIISDRSVDGDALSTVCYVLGLEDGMELIRSMDGIEAVFVTKDGELHTSSSRIDLSL</sequence>
<evidence type="ECO:0000313" key="13">
    <source>
        <dbReference type="Proteomes" id="UP000823897"/>
    </source>
</evidence>
<feature type="binding site" evidence="11">
    <location>
        <position position="333"/>
    </location>
    <ligand>
        <name>Mg(2+)</name>
        <dbReference type="ChEBI" id="CHEBI:18420"/>
    </ligand>
</feature>
<evidence type="ECO:0000256" key="11">
    <source>
        <dbReference type="PIRSR" id="PIRSR006268-2"/>
    </source>
</evidence>
<evidence type="ECO:0000256" key="3">
    <source>
        <dbReference type="ARBA" id="ARBA00022630"/>
    </source>
</evidence>
<dbReference type="Pfam" id="PF02424">
    <property type="entry name" value="ApbE"/>
    <property type="match status" value="1"/>
</dbReference>
<accession>A0A9D2U1V3</accession>
<evidence type="ECO:0000256" key="1">
    <source>
        <dbReference type="ARBA" id="ARBA00011955"/>
    </source>
</evidence>
<dbReference type="GO" id="GO:0046872">
    <property type="term" value="F:metal ion binding"/>
    <property type="evidence" value="ECO:0007669"/>
    <property type="project" value="UniProtKB-UniRule"/>
</dbReference>
<dbReference type="InterPro" id="IPR003374">
    <property type="entry name" value="ApbE-like_sf"/>
</dbReference>
<evidence type="ECO:0000256" key="4">
    <source>
        <dbReference type="ARBA" id="ARBA00022679"/>
    </source>
</evidence>
<evidence type="ECO:0000256" key="9">
    <source>
        <dbReference type="ARBA" id="ARBA00048540"/>
    </source>
</evidence>
<gene>
    <name evidence="12" type="ORF">H9911_01390</name>
</gene>
<keyword evidence="4 10" id="KW-0808">Transferase</keyword>
<comment type="catalytic activity">
    <reaction evidence="9 10">
        <text>L-threonyl-[protein] + FAD = FMN-L-threonyl-[protein] + AMP + H(+)</text>
        <dbReference type="Rhea" id="RHEA:36847"/>
        <dbReference type="Rhea" id="RHEA-COMP:11060"/>
        <dbReference type="Rhea" id="RHEA-COMP:11061"/>
        <dbReference type="ChEBI" id="CHEBI:15378"/>
        <dbReference type="ChEBI" id="CHEBI:30013"/>
        <dbReference type="ChEBI" id="CHEBI:57692"/>
        <dbReference type="ChEBI" id="CHEBI:74257"/>
        <dbReference type="ChEBI" id="CHEBI:456215"/>
        <dbReference type="EC" id="2.7.1.180"/>
    </reaction>
</comment>
<dbReference type="SUPFAM" id="SSF143631">
    <property type="entry name" value="ApbE-like"/>
    <property type="match status" value="1"/>
</dbReference>
<keyword evidence="7 10" id="KW-0460">Magnesium</keyword>
<dbReference type="AlphaFoldDB" id="A0A9D2U1V3"/>
<reference evidence="12" key="1">
    <citation type="journal article" date="2021" name="PeerJ">
        <title>Extensive microbial diversity within the chicken gut microbiome revealed by metagenomics and culture.</title>
        <authorList>
            <person name="Gilroy R."/>
            <person name="Ravi A."/>
            <person name="Getino M."/>
            <person name="Pursley I."/>
            <person name="Horton D.L."/>
            <person name="Alikhan N.F."/>
            <person name="Baker D."/>
            <person name="Gharbi K."/>
            <person name="Hall N."/>
            <person name="Watson M."/>
            <person name="Adriaenssens E.M."/>
            <person name="Foster-Nyarko E."/>
            <person name="Jarju S."/>
            <person name="Secka A."/>
            <person name="Antonio M."/>
            <person name="Oren A."/>
            <person name="Chaudhuri R.R."/>
            <person name="La Ragione R."/>
            <person name="Hildebrand F."/>
            <person name="Pallen M.J."/>
        </authorList>
    </citation>
    <scope>NUCLEOTIDE SEQUENCE</scope>
    <source>
        <strain evidence="12">ChiGjej3B3-11674</strain>
    </source>
</reference>
<comment type="similarity">
    <text evidence="10">Belongs to the ApbE family.</text>
</comment>
<feature type="binding site" evidence="11">
    <location>
        <position position="329"/>
    </location>
    <ligand>
        <name>Mg(2+)</name>
        <dbReference type="ChEBI" id="CHEBI:18420"/>
    </ligand>
</feature>
<dbReference type="PIRSF" id="PIRSF006268">
    <property type="entry name" value="ApbE"/>
    <property type="match status" value="1"/>
</dbReference>
<keyword evidence="5 10" id="KW-0479">Metal-binding</keyword>
<dbReference type="GO" id="GO:0016740">
    <property type="term" value="F:transferase activity"/>
    <property type="evidence" value="ECO:0007669"/>
    <property type="project" value="UniProtKB-UniRule"/>
</dbReference>
<feature type="binding site" evidence="11">
    <location>
        <position position="215"/>
    </location>
    <ligand>
        <name>Mg(2+)</name>
        <dbReference type="ChEBI" id="CHEBI:18420"/>
    </ligand>
</feature>
<protein>
    <recommendedName>
        <fullName evidence="2 10">FAD:protein FMN transferase</fullName>
        <ecNumber evidence="1 10">2.7.1.180</ecNumber>
    </recommendedName>
    <alternativeName>
        <fullName evidence="8 10">Flavin transferase</fullName>
    </alternativeName>
</protein>
<dbReference type="EC" id="2.7.1.180" evidence="1 10"/>
<evidence type="ECO:0000313" key="12">
    <source>
        <dbReference type="EMBL" id="HJD33179.1"/>
    </source>
</evidence>
<name>A0A9D2U1V3_9FIRM</name>
<evidence type="ECO:0000256" key="8">
    <source>
        <dbReference type="ARBA" id="ARBA00031306"/>
    </source>
</evidence>
<evidence type="ECO:0000256" key="10">
    <source>
        <dbReference type="PIRNR" id="PIRNR006268"/>
    </source>
</evidence>
<evidence type="ECO:0000256" key="5">
    <source>
        <dbReference type="ARBA" id="ARBA00022723"/>
    </source>
</evidence>
<dbReference type="PANTHER" id="PTHR30040">
    <property type="entry name" value="THIAMINE BIOSYNTHESIS LIPOPROTEIN APBE"/>
    <property type="match status" value="1"/>
</dbReference>
<evidence type="ECO:0000256" key="2">
    <source>
        <dbReference type="ARBA" id="ARBA00016337"/>
    </source>
</evidence>
<evidence type="ECO:0000256" key="7">
    <source>
        <dbReference type="ARBA" id="ARBA00022842"/>
    </source>
</evidence>
<proteinExistence type="inferred from homology"/>
<dbReference type="Proteomes" id="UP000823897">
    <property type="component" value="Unassembled WGS sequence"/>
</dbReference>
<comment type="cofactor">
    <cofactor evidence="11">
        <name>Mg(2+)</name>
        <dbReference type="ChEBI" id="CHEBI:18420"/>
    </cofactor>
    <cofactor evidence="11">
        <name>Mn(2+)</name>
        <dbReference type="ChEBI" id="CHEBI:29035"/>
    </cofactor>
    <text evidence="11">Magnesium. Can also use manganese.</text>
</comment>
<organism evidence="12 13">
    <name type="scientific">Candidatus Mediterraneibacter tabaqchaliae</name>
    <dbReference type="NCBI Taxonomy" id="2838689"/>
    <lineage>
        <taxon>Bacteria</taxon>
        <taxon>Bacillati</taxon>
        <taxon>Bacillota</taxon>
        <taxon>Clostridia</taxon>
        <taxon>Lachnospirales</taxon>
        <taxon>Lachnospiraceae</taxon>
        <taxon>Mediterraneibacter</taxon>
    </lineage>
</organism>
<comment type="caution">
    <text evidence="12">The sequence shown here is derived from an EMBL/GenBank/DDBJ whole genome shotgun (WGS) entry which is preliminary data.</text>
</comment>
<dbReference type="EMBL" id="DWUV01000030">
    <property type="protein sequence ID" value="HJD33179.1"/>
    <property type="molecule type" value="Genomic_DNA"/>
</dbReference>
<dbReference type="InterPro" id="IPR024932">
    <property type="entry name" value="ApbE"/>
</dbReference>
<keyword evidence="3 10" id="KW-0285">Flavoprotein</keyword>
<evidence type="ECO:0000256" key="6">
    <source>
        <dbReference type="ARBA" id="ARBA00022827"/>
    </source>
</evidence>